<evidence type="ECO:0000256" key="11">
    <source>
        <dbReference type="ARBA" id="ARBA00022970"/>
    </source>
</evidence>
<accession>A0A1W6K3W5</accession>
<dbReference type="PROSITE" id="PS00211">
    <property type="entry name" value="ABC_TRANSPORTER_1"/>
    <property type="match status" value="1"/>
</dbReference>
<keyword evidence="11" id="KW-0029">Amino-acid transport</keyword>
<name>A0A1W6K3W5_9GAMM</name>
<evidence type="ECO:0000256" key="5">
    <source>
        <dbReference type="ARBA" id="ARBA00022448"/>
    </source>
</evidence>
<evidence type="ECO:0000313" key="15">
    <source>
        <dbReference type="Proteomes" id="UP000193100"/>
    </source>
</evidence>
<keyword evidence="8" id="KW-0547">Nucleotide-binding</keyword>
<dbReference type="Proteomes" id="UP000193100">
    <property type="component" value="Chromosome"/>
</dbReference>
<dbReference type="InterPro" id="IPR017871">
    <property type="entry name" value="ABC_transporter-like_CS"/>
</dbReference>
<feature type="domain" description="ABC transporter" evidence="13">
    <location>
        <begin position="56"/>
        <end position="296"/>
    </location>
</feature>
<evidence type="ECO:0000256" key="8">
    <source>
        <dbReference type="ARBA" id="ARBA00022741"/>
    </source>
</evidence>
<dbReference type="SMART" id="SM00930">
    <property type="entry name" value="NIL"/>
    <property type="match status" value="1"/>
</dbReference>
<dbReference type="SUPFAM" id="SSF55021">
    <property type="entry name" value="ACT-like"/>
    <property type="match status" value="1"/>
</dbReference>
<dbReference type="GO" id="GO:0005524">
    <property type="term" value="F:ATP binding"/>
    <property type="evidence" value="ECO:0007669"/>
    <property type="project" value="UniProtKB-KW"/>
</dbReference>
<proteinExistence type="inferred from homology"/>
<dbReference type="GO" id="GO:0006865">
    <property type="term" value="P:amino acid transport"/>
    <property type="evidence" value="ECO:0007669"/>
    <property type="project" value="UniProtKB-KW"/>
</dbReference>
<dbReference type="EMBL" id="CP020931">
    <property type="protein sequence ID" value="ARM82114.1"/>
    <property type="molecule type" value="Genomic_DNA"/>
</dbReference>
<evidence type="ECO:0000256" key="7">
    <source>
        <dbReference type="ARBA" id="ARBA00022519"/>
    </source>
</evidence>
<keyword evidence="6" id="KW-1003">Cell membrane</keyword>
<dbReference type="SMART" id="SM00382">
    <property type="entry name" value="AAA"/>
    <property type="match status" value="1"/>
</dbReference>
<keyword evidence="14" id="KW-0378">Hydrolase</keyword>
<evidence type="ECO:0000256" key="4">
    <source>
        <dbReference type="ARBA" id="ARBA00020019"/>
    </source>
</evidence>
<dbReference type="InterPro" id="IPR003439">
    <property type="entry name" value="ABC_transporter-like_ATP-bd"/>
</dbReference>
<keyword evidence="5" id="KW-0813">Transport</keyword>
<dbReference type="FunFam" id="3.40.50.300:FF:000056">
    <property type="entry name" value="Cell division ATP-binding protein FtsE"/>
    <property type="match status" value="1"/>
</dbReference>
<keyword evidence="9 14" id="KW-0067">ATP-binding</keyword>
<dbReference type="InterPro" id="IPR050086">
    <property type="entry name" value="MetN_ABC_transporter-like"/>
</dbReference>
<keyword evidence="10" id="KW-1278">Translocase</keyword>
<sequence>MNQSSSVVVFVSGGKWCKGIYQGGGFGFAIGLVYNRAFYLCTHKALIKRSQGNVVIVFDQVQKSYQVGGRAIPALHPTSMTIDTGEVFGIVGHSGAGKSTLVRLINLLEPPTGGRILIDDENITGYNASELRAFRRKVGMIFQHFNLLSSKTVADNIAFPMKLAGIYSRTEIRDRVDELLKRVSLVDQANKYPSQLSGGQKQRVGIARALACRPTILLCDEATSALDPQTTQSVLKLLADINRELGLTIVLITHEMDVVRRVCDRVAVMDAGEVVEMGAVSDVFLHPKHPTTRDFVFESESIDHEEMQQDLQHAKGRILRLTFRGESTYTPLLGSVARESGVDFSILSGRIDHIKDTPYGQLTLSLVGGNLDTAMQAFEAADVHVEVLR</sequence>
<evidence type="ECO:0000259" key="13">
    <source>
        <dbReference type="PROSITE" id="PS50893"/>
    </source>
</evidence>
<dbReference type="Pfam" id="PF00005">
    <property type="entry name" value="ABC_tran"/>
    <property type="match status" value="1"/>
</dbReference>
<dbReference type="GO" id="GO:0005886">
    <property type="term" value="C:plasma membrane"/>
    <property type="evidence" value="ECO:0007669"/>
    <property type="project" value="UniProtKB-SubCell"/>
</dbReference>
<gene>
    <name evidence="14" type="primary">metN</name>
    <name evidence="14" type="ORF">MARSALSMR5_00007</name>
</gene>
<comment type="similarity">
    <text evidence="3">Belongs to the ABC transporter superfamily.</text>
</comment>
<evidence type="ECO:0000256" key="3">
    <source>
        <dbReference type="ARBA" id="ARBA00005417"/>
    </source>
</evidence>
<keyword evidence="7" id="KW-0997">Cell inner membrane</keyword>
<keyword evidence="12" id="KW-0472">Membrane</keyword>
<dbReference type="AlphaFoldDB" id="A0A1W6K3W5"/>
<evidence type="ECO:0000256" key="2">
    <source>
        <dbReference type="ARBA" id="ARBA00004417"/>
    </source>
</evidence>
<evidence type="ECO:0000256" key="9">
    <source>
        <dbReference type="ARBA" id="ARBA00022840"/>
    </source>
</evidence>
<comment type="function">
    <text evidence="1">Part of the ABC transporter FtsEX involved in cellular division. Important for assembly or stability of the septal ring.</text>
</comment>
<dbReference type="Gene3D" id="3.40.50.300">
    <property type="entry name" value="P-loop containing nucleotide triphosphate hydrolases"/>
    <property type="match status" value="1"/>
</dbReference>
<protein>
    <recommendedName>
        <fullName evidence="4">Cell division ATP-binding protein FtsE</fullName>
    </recommendedName>
</protein>
<evidence type="ECO:0000256" key="10">
    <source>
        <dbReference type="ARBA" id="ARBA00022967"/>
    </source>
</evidence>
<dbReference type="InterPro" id="IPR018449">
    <property type="entry name" value="NIL_domain"/>
</dbReference>
<dbReference type="STRING" id="1420917.AU15_19415"/>
<dbReference type="InterPro" id="IPR027417">
    <property type="entry name" value="P-loop_NTPase"/>
</dbReference>
<dbReference type="GO" id="GO:0016887">
    <property type="term" value="F:ATP hydrolysis activity"/>
    <property type="evidence" value="ECO:0007669"/>
    <property type="project" value="InterPro"/>
</dbReference>
<dbReference type="Pfam" id="PF09383">
    <property type="entry name" value="NIL"/>
    <property type="match status" value="1"/>
</dbReference>
<evidence type="ECO:0000256" key="12">
    <source>
        <dbReference type="ARBA" id="ARBA00023136"/>
    </source>
</evidence>
<dbReference type="SUPFAM" id="SSF52540">
    <property type="entry name" value="P-loop containing nucleoside triphosphate hydrolases"/>
    <property type="match status" value="1"/>
</dbReference>
<evidence type="ECO:0000313" key="14">
    <source>
        <dbReference type="EMBL" id="ARM82114.1"/>
    </source>
</evidence>
<reference evidence="14 15" key="1">
    <citation type="submission" date="2017-04" db="EMBL/GenBank/DDBJ databases">
        <title>Genome Sequence of Marinobacter salarius strain SMR5 Isolated from a culture of the Diatom Skeletonema marinoi.</title>
        <authorList>
            <person name="Topel M."/>
            <person name="Pinder M.I.M."/>
            <person name="Johansson O.N."/>
            <person name="Kourtchenko O."/>
            <person name="Godhe A."/>
            <person name="Clarke A.K."/>
        </authorList>
    </citation>
    <scope>NUCLEOTIDE SEQUENCE [LARGE SCALE GENOMIC DNA]</scope>
    <source>
        <strain evidence="14 15">SMR5</strain>
    </source>
</reference>
<dbReference type="InterPro" id="IPR003593">
    <property type="entry name" value="AAA+_ATPase"/>
</dbReference>
<organism evidence="14 15">
    <name type="scientific">Marinobacter salarius</name>
    <dbReference type="NCBI Taxonomy" id="1420917"/>
    <lineage>
        <taxon>Bacteria</taxon>
        <taxon>Pseudomonadati</taxon>
        <taxon>Pseudomonadota</taxon>
        <taxon>Gammaproteobacteria</taxon>
        <taxon>Pseudomonadales</taxon>
        <taxon>Marinobacteraceae</taxon>
        <taxon>Marinobacter</taxon>
    </lineage>
</organism>
<dbReference type="PANTHER" id="PTHR43166:SF30">
    <property type="entry name" value="METHIONINE IMPORT ATP-BINDING PROTEIN METN"/>
    <property type="match status" value="1"/>
</dbReference>
<evidence type="ECO:0000256" key="1">
    <source>
        <dbReference type="ARBA" id="ARBA00002579"/>
    </source>
</evidence>
<evidence type="ECO:0000256" key="6">
    <source>
        <dbReference type="ARBA" id="ARBA00022475"/>
    </source>
</evidence>
<dbReference type="InterPro" id="IPR045865">
    <property type="entry name" value="ACT-like_dom_sf"/>
</dbReference>
<dbReference type="Gene3D" id="3.30.70.260">
    <property type="match status" value="1"/>
</dbReference>
<comment type="subcellular location">
    <subcellularLocation>
        <location evidence="2">Cell inner membrane</location>
        <topology evidence="2">Peripheral membrane protein</topology>
    </subcellularLocation>
</comment>
<dbReference type="CDD" id="cd03258">
    <property type="entry name" value="ABC_MetN_methionine_transporter"/>
    <property type="match status" value="1"/>
</dbReference>
<dbReference type="PANTHER" id="PTHR43166">
    <property type="entry name" value="AMINO ACID IMPORT ATP-BINDING PROTEIN"/>
    <property type="match status" value="1"/>
</dbReference>
<dbReference type="PROSITE" id="PS50893">
    <property type="entry name" value="ABC_TRANSPORTER_2"/>
    <property type="match status" value="1"/>
</dbReference>
<dbReference type="InterPro" id="IPR041701">
    <property type="entry name" value="MetN_ABC"/>
</dbReference>